<protein>
    <submittedName>
        <fullName evidence="5">Type I restriction modification DNA specificity protein</fullName>
    </submittedName>
</protein>
<proteinExistence type="inferred from homology"/>
<feature type="domain" description="Type I restriction modification DNA specificity" evidence="4">
    <location>
        <begin position="8"/>
        <end position="162"/>
    </location>
</feature>
<keyword evidence="3" id="KW-0238">DNA-binding</keyword>
<accession>A0A316E7B5</accession>
<dbReference type="GO" id="GO:0009307">
    <property type="term" value="P:DNA restriction-modification system"/>
    <property type="evidence" value="ECO:0007669"/>
    <property type="project" value="UniProtKB-KW"/>
</dbReference>
<dbReference type="Pfam" id="PF01420">
    <property type="entry name" value="Methylase_S"/>
    <property type="match status" value="2"/>
</dbReference>
<feature type="domain" description="Type I restriction modification DNA specificity" evidence="4">
    <location>
        <begin position="187"/>
        <end position="341"/>
    </location>
</feature>
<dbReference type="EMBL" id="QGGO01000012">
    <property type="protein sequence ID" value="PWK26324.1"/>
    <property type="molecule type" value="Genomic_DNA"/>
</dbReference>
<comment type="similarity">
    <text evidence="1">Belongs to the type-I restriction system S methylase family.</text>
</comment>
<evidence type="ECO:0000313" key="5">
    <source>
        <dbReference type="EMBL" id="PWK26324.1"/>
    </source>
</evidence>
<sequence>MEKQLKDVNWGEFYLKDIFKDIQRGKRLKKNNHIEGKIPYISSTGINNGVDNFVGNINNVRIFSNCLTIANSGSVGVSFYQSFYFVASDHITKLKNENFEKYVYLFLSMIVSQLGEKYSFNREINDSRIYKERILLPMTPQEQPDYVFMEEYMREKEQEKINAFQKQIAQRIVEVKNYKEVIPLSEKEWKAFKIGDLFIKLEQGKSKGLNHLRKTNLGVNYLGATNLNNGVLCQVEKQNNLIQKGNSIAFIRNGEGSMGYAIYKLEDFIATSDISVGYSPELNRYVGLFITTVADRVRGKYNFGYKRSGERLRKESILLPINTNGQPDYEYMEHYIKKIEYQKLMAFLEMKKISL</sequence>
<evidence type="ECO:0000256" key="2">
    <source>
        <dbReference type="ARBA" id="ARBA00022747"/>
    </source>
</evidence>
<organism evidence="5 6">
    <name type="scientific">Arcicella aurantiaca</name>
    <dbReference type="NCBI Taxonomy" id="591202"/>
    <lineage>
        <taxon>Bacteria</taxon>
        <taxon>Pseudomonadati</taxon>
        <taxon>Bacteroidota</taxon>
        <taxon>Cytophagia</taxon>
        <taxon>Cytophagales</taxon>
        <taxon>Flectobacillaceae</taxon>
        <taxon>Arcicella</taxon>
    </lineage>
</organism>
<dbReference type="Proteomes" id="UP000245489">
    <property type="component" value="Unassembled WGS sequence"/>
</dbReference>
<comment type="caution">
    <text evidence="5">The sequence shown here is derived from an EMBL/GenBank/DDBJ whole genome shotgun (WGS) entry which is preliminary data.</text>
</comment>
<evidence type="ECO:0000259" key="4">
    <source>
        <dbReference type="Pfam" id="PF01420"/>
    </source>
</evidence>
<evidence type="ECO:0000313" key="6">
    <source>
        <dbReference type="Proteomes" id="UP000245489"/>
    </source>
</evidence>
<gene>
    <name evidence="5" type="ORF">LV89_02495</name>
</gene>
<reference evidence="5 6" key="1">
    <citation type="submission" date="2018-05" db="EMBL/GenBank/DDBJ databases">
        <title>Genomic Encyclopedia of Archaeal and Bacterial Type Strains, Phase II (KMG-II): from individual species to whole genera.</title>
        <authorList>
            <person name="Goeker M."/>
        </authorList>
    </citation>
    <scope>NUCLEOTIDE SEQUENCE [LARGE SCALE GENOMIC DNA]</scope>
    <source>
        <strain evidence="5 6">DSM 22214</strain>
    </source>
</reference>
<dbReference type="RefSeq" id="WP_109743224.1">
    <property type="nucleotide sequence ID" value="NZ_QGGO01000012.1"/>
</dbReference>
<evidence type="ECO:0000256" key="3">
    <source>
        <dbReference type="ARBA" id="ARBA00023125"/>
    </source>
</evidence>
<keyword evidence="6" id="KW-1185">Reference proteome</keyword>
<dbReference type="Gene3D" id="3.90.220.20">
    <property type="entry name" value="DNA methylase specificity domains"/>
    <property type="match status" value="2"/>
</dbReference>
<dbReference type="OrthoDB" id="825893at2"/>
<dbReference type="InterPro" id="IPR000055">
    <property type="entry name" value="Restrct_endonuc_typeI_TRD"/>
</dbReference>
<evidence type="ECO:0000256" key="1">
    <source>
        <dbReference type="ARBA" id="ARBA00010923"/>
    </source>
</evidence>
<keyword evidence="2" id="KW-0680">Restriction system</keyword>
<dbReference type="GO" id="GO:0003677">
    <property type="term" value="F:DNA binding"/>
    <property type="evidence" value="ECO:0007669"/>
    <property type="project" value="UniProtKB-KW"/>
</dbReference>
<name>A0A316E7B5_9BACT</name>
<dbReference type="InterPro" id="IPR044946">
    <property type="entry name" value="Restrct_endonuc_typeI_TRD_sf"/>
</dbReference>
<dbReference type="AlphaFoldDB" id="A0A316E7B5"/>
<dbReference type="SUPFAM" id="SSF116734">
    <property type="entry name" value="DNA methylase specificity domain"/>
    <property type="match status" value="2"/>
</dbReference>